<protein>
    <submittedName>
        <fullName evidence="1">Uncharacterized protein</fullName>
    </submittedName>
</protein>
<dbReference type="EMBL" id="GBXM01022754">
    <property type="protein sequence ID" value="JAH85823.1"/>
    <property type="molecule type" value="Transcribed_RNA"/>
</dbReference>
<organism evidence="1">
    <name type="scientific">Anguilla anguilla</name>
    <name type="common">European freshwater eel</name>
    <name type="synonym">Muraena anguilla</name>
    <dbReference type="NCBI Taxonomy" id="7936"/>
    <lineage>
        <taxon>Eukaryota</taxon>
        <taxon>Metazoa</taxon>
        <taxon>Chordata</taxon>
        <taxon>Craniata</taxon>
        <taxon>Vertebrata</taxon>
        <taxon>Euteleostomi</taxon>
        <taxon>Actinopterygii</taxon>
        <taxon>Neopterygii</taxon>
        <taxon>Teleostei</taxon>
        <taxon>Anguilliformes</taxon>
        <taxon>Anguillidae</taxon>
        <taxon>Anguilla</taxon>
    </lineage>
</organism>
<name>A0A0E9W8M9_ANGAN</name>
<sequence>MFYFIFYSVSYSHFVFCFFRCNQMIECMHAVWCPRRFQEIL</sequence>
<evidence type="ECO:0000313" key="1">
    <source>
        <dbReference type="EMBL" id="JAH85823.1"/>
    </source>
</evidence>
<proteinExistence type="predicted"/>
<reference evidence="1" key="2">
    <citation type="journal article" date="2015" name="Fish Shellfish Immunol.">
        <title>Early steps in the European eel (Anguilla anguilla)-Vibrio vulnificus interaction in the gills: Role of the RtxA13 toxin.</title>
        <authorList>
            <person name="Callol A."/>
            <person name="Pajuelo D."/>
            <person name="Ebbesson L."/>
            <person name="Teles M."/>
            <person name="MacKenzie S."/>
            <person name="Amaro C."/>
        </authorList>
    </citation>
    <scope>NUCLEOTIDE SEQUENCE</scope>
</reference>
<accession>A0A0E9W8M9</accession>
<reference evidence="1" key="1">
    <citation type="submission" date="2014-11" db="EMBL/GenBank/DDBJ databases">
        <authorList>
            <person name="Amaro Gonzalez C."/>
        </authorList>
    </citation>
    <scope>NUCLEOTIDE SEQUENCE</scope>
</reference>
<dbReference type="AlphaFoldDB" id="A0A0E9W8M9"/>